<comment type="cofactor">
    <cofactor evidence="2 8">
        <name>FAD</name>
        <dbReference type="ChEBI" id="CHEBI:57692"/>
    </cofactor>
</comment>
<sequence>MSAMSRTVVPHSPAPFTGTGTSATMPLLFPPAQELDGAHYDAVLIGGGIMSATLGAFLTLLEPTWKILVIERLDELAQESSNPWNNAGTGHAALCELNYTPQRPDGSIDTSKARVINDQFEVSRRLWGSLVREGLMRDPSRFLSVTPHMTLVRGQANVDYLRQRYEALRGEAGFTSIEFSSDPAVIGGWAPLLTAGRNPDEPIAATRVAEGTDINFGALTQDLFALIAARGGRIVTGHEVTGLKKRGDHWNLRVKNRSWNAGKRRLSVSSRFVFVGAGGYALPLLQRSGIAEIRGYGGFPISGRFLRTRNPEVVGQHNAKVYGKAAVGSPPMSVPHLDTRVVDGETSLLFGPYAGFSPRYLKTGSLLDLIRSLRPGNIVSMLGAGAHNIGLTKYLIGQLVARDETQFRDLMDFYPRARPGDWEWITAGQRVQVIKRDKKDGGRLEFGTELVVSADRSIAGLLGASPGASTAASTMIKLLQQCFPDHVNGWRDRLEELVPGALPRD</sequence>
<proteinExistence type="inferred from homology"/>
<keyword evidence="7 8" id="KW-0560">Oxidoreductase</keyword>
<dbReference type="EC" id="1.1.5.4" evidence="8"/>
<dbReference type="GO" id="GO:0047545">
    <property type="term" value="F:(S)-2-hydroxyglutarate dehydrogenase activity"/>
    <property type="evidence" value="ECO:0007669"/>
    <property type="project" value="TreeGrafter"/>
</dbReference>
<dbReference type="HAMAP" id="MF_00212">
    <property type="entry name" value="MQO"/>
    <property type="match status" value="1"/>
</dbReference>
<dbReference type="NCBIfam" id="TIGR01320">
    <property type="entry name" value="mal_quin_oxido"/>
    <property type="match status" value="1"/>
</dbReference>
<keyword evidence="4 8" id="KW-0816">Tricarboxylic acid cycle</keyword>
<evidence type="ECO:0000256" key="9">
    <source>
        <dbReference type="SAM" id="MobiDB-lite"/>
    </source>
</evidence>
<dbReference type="Pfam" id="PF06039">
    <property type="entry name" value="Mqo"/>
    <property type="match status" value="1"/>
</dbReference>
<dbReference type="GO" id="GO:0008924">
    <property type="term" value="F:L-malate dehydrogenase (quinone) activity"/>
    <property type="evidence" value="ECO:0007669"/>
    <property type="project" value="UniProtKB-UniRule"/>
</dbReference>
<evidence type="ECO:0000256" key="4">
    <source>
        <dbReference type="ARBA" id="ARBA00022532"/>
    </source>
</evidence>
<dbReference type="InterPro" id="IPR006231">
    <property type="entry name" value="MQO"/>
</dbReference>
<dbReference type="SUPFAM" id="SSF51905">
    <property type="entry name" value="FAD/NAD(P)-binding domain"/>
    <property type="match status" value="1"/>
</dbReference>
<evidence type="ECO:0000313" key="11">
    <source>
        <dbReference type="Proteomes" id="UP000315389"/>
    </source>
</evidence>
<dbReference type="EMBL" id="VFOS01000001">
    <property type="protein sequence ID" value="TQL64151.1"/>
    <property type="molecule type" value="Genomic_DNA"/>
</dbReference>
<dbReference type="Gene3D" id="3.50.50.60">
    <property type="entry name" value="FAD/NAD(P)-binding domain"/>
    <property type="match status" value="1"/>
</dbReference>
<evidence type="ECO:0000256" key="2">
    <source>
        <dbReference type="ARBA" id="ARBA00001974"/>
    </source>
</evidence>
<keyword evidence="11" id="KW-1185">Reference proteome</keyword>
<evidence type="ECO:0000256" key="8">
    <source>
        <dbReference type="HAMAP-Rule" id="MF_00212"/>
    </source>
</evidence>
<dbReference type="AlphaFoldDB" id="A0A542ZV06"/>
<dbReference type="NCBIfam" id="NF003611">
    <property type="entry name" value="PRK05257.3-2"/>
    <property type="match status" value="1"/>
</dbReference>
<name>A0A542ZV06_RARFA</name>
<dbReference type="Gene3D" id="3.30.9.10">
    <property type="entry name" value="D-Amino Acid Oxidase, subunit A, domain 2"/>
    <property type="match status" value="1"/>
</dbReference>
<comment type="catalytic activity">
    <reaction evidence="1 8">
        <text>(S)-malate + a quinone = a quinol + oxaloacetate</text>
        <dbReference type="Rhea" id="RHEA:46012"/>
        <dbReference type="ChEBI" id="CHEBI:15589"/>
        <dbReference type="ChEBI" id="CHEBI:16452"/>
        <dbReference type="ChEBI" id="CHEBI:24646"/>
        <dbReference type="ChEBI" id="CHEBI:132124"/>
        <dbReference type="EC" id="1.1.5.4"/>
    </reaction>
</comment>
<accession>A0A542ZV06</accession>
<comment type="pathway">
    <text evidence="3 8">Carbohydrate metabolism; tricarboxylic acid cycle; oxaloacetate from (S)-malate (quinone route): step 1/1.</text>
</comment>
<dbReference type="NCBIfam" id="NF003606">
    <property type="entry name" value="PRK05257.2-1"/>
    <property type="match status" value="1"/>
</dbReference>
<evidence type="ECO:0000256" key="7">
    <source>
        <dbReference type="ARBA" id="ARBA00023002"/>
    </source>
</evidence>
<comment type="caution">
    <text evidence="10">The sequence shown here is derived from an EMBL/GenBank/DDBJ whole genome shotgun (WGS) entry which is preliminary data.</text>
</comment>
<gene>
    <name evidence="8" type="primary">mqo</name>
    <name evidence="10" type="ORF">FB461_0642</name>
</gene>
<dbReference type="PANTHER" id="PTHR43104:SF2">
    <property type="entry name" value="L-2-HYDROXYGLUTARATE DEHYDROGENASE, MITOCHONDRIAL"/>
    <property type="match status" value="1"/>
</dbReference>
<dbReference type="Proteomes" id="UP000315389">
    <property type="component" value="Unassembled WGS sequence"/>
</dbReference>
<dbReference type="InterPro" id="IPR036188">
    <property type="entry name" value="FAD/NAD-bd_sf"/>
</dbReference>
<evidence type="ECO:0000256" key="1">
    <source>
        <dbReference type="ARBA" id="ARBA00001139"/>
    </source>
</evidence>
<evidence type="ECO:0000256" key="5">
    <source>
        <dbReference type="ARBA" id="ARBA00022630"/>
    </source>
</evidence>
<evidence type="ECO:0000313" key="10">
    <source>
        <dbReference type="EMBL" id="TQL64151.1"/>
    </source>
</evidence>
<evidence type="ECO:0000256" key="6">
    <source>
        <dbReference type="ARBA" id="ARBA00022827"/>
    </source>
</evidence>
<feature type="region of interest" description="Disordered" evidence="9">
    <location>
        <begin position="1"/>
        <end position="22"/>
    </location>
</feature>
<dbReference type="UniPathway" id="UPA00223">
    <property type="reaction ID" value="UER01008"/>
</dbReference>
<keyword evidence="5 8" id="KW-0285">Flavoprotein</keyword>
<organism evidence="10 11">
    <name type="scientific">Rarobacter faecitabidus</name>
    <dbReference type="NCBI Taxonomy" id="13243"/>
    <lineage>
        <taxon>Bacteria</taxon>
        <taxon>Bacillati</taxon>
        <taxon>Actinomycetota</taxon>
        <taxon>Actinomycetes</taxon>
        <taxon>Micrococcales</taxon>
        <taxon>Rarobacteraceae</taxon>
        <taxon>Rarobacter</taxon>
    </lineage>
</organism>
<dbReference type="GO" id="GO:0006099">
    <property type="term" value="P:tricarboxylic acid cycle"/>
    <property type="evidence" value="ECO:0007669"/>
    <property type="project" value="UniProtKB-UniRule"/>
</dbReference>
<comment type="similarity">
    <text evidence="8">Belongs to the MQO family.</text>
</comment>
<reference evidence="10 11" key="1">
    <citation type="submission" date="2019-06" db="EMBL/GenBank/DDBJ databases">
        <title>Sequencing the genomes of 1000 actinobacteria strains.</title>
        <authorList>
            <person name="Klenk H.-P."/>
        </authorList>
    </citation>
    <scope>NUCLEOTIDE SEQUENCE [LARGE SCALE GENOMIC DNA]</scope>
    <source>
        <strain evidence="10 11">DSM 4813</strain>
    </source>
</reference>
<evidence type="ECO:0000256" key="3">
    <source>
        <dbReference type="ARBA" id="ARBA00005012"/>
    </source>
</evidence>
<protein>
    <recommendedName>
        <fullName evidence="8">Probable malate:quinone oxidoreductase</fullName>
        <ecNumber evidence="8">1.1.5.4</ecNumber>
    </recommendedName>
    <alternativeName>
        <fullName evidence="8">MQO</fullName>
    </alternativeName>
    <alternativeName>
        <fullName evidence="8">Malate dehydrogenase [quinone]</fullName>
    </alternativeName>
</protein>
<keyword evidence="6 8" id="KW-0274">FAD</keyword>
<dbReference type="PANTHER" id="PTHR43104">
    <property type="entry name" value="L-2-HYDROXYGLUTARATE DEHYDROGENASE, MITOCHONDRIAL"/>
    <property type="match status" value="1"/>
</dbReference>